<keyword evidence="3" id="KW-1185">Reference proteome</keyword>
<dbReference type="PANTHER" id="PTHR33232">
    <property type="entry name" value="PROTEIN SIEVE ELEMENT OCCLUSION B-LIKE"/>
    <property type="match status" value="1"/>
</dbReference>
<evidence type="ECO:0000259" key="1">
    <source>
        <dbReference type="Pfam" id="PF14576"/>
    </source>
</evidence>
<feature type="domain" description="Sieve element occlusion N-terminal" evidence="1">
    <location>
        <begin position="299"/>
        <end position="562"/>
    </location>
</feature>
<dbReference type="PANTHER" id="PTHR33232:SF20">
    <property type="entry name" value="PROTEIN SIEVE ELEMENT OCCLUSION B-LIKE"/>
    <property type="match status" value="1"/>
</dbReference>
<dbReference type="Pfam" id="PF14577">
    <property type="entry name" value="SEO_C"/>
    <property type="match status" value="1"/>
</dbReference>
<feature type="domain" description="Sieve element occlusion C-terminal" evidence="2">
    <location>
        <begin position="2"/>
        <end position="188"/>
    </location>
</feature>
<dbReference type="InterPro" id="IPR039299">
    <property type="entry name" value="SEOA"/>
</dbReference>
<evidence type="ECO:0000313" key="4">
    <source>
        <dbReference type="RefSeq" id="XP_039133214.1"/>
    </source>
</evidence>
<dbReference type="GeneID" id="120270262"/>
<gene>
    <name evidence="4" type="primary">LOC120270262</name>
</gene>
<proteinExistence type="predicted"/>
<dbReference type="AlphaFoldDB" id="A0AB40C3N4"/>
<dbReference type="RefSeq" id="XP_039133214.1">
    <property type="nucleotide sequence ID" value="XM_039277280.1"/>
</dbReference>
<protein>
    <submittedName>
        <fullName evidence="4">Protein SIEVE ELEMENT OCCLUSION B-like</fullName>
    </submittedName>
</protein>
<dbReference type="Proteomes" id="UP001515500">
    <property type="component" value="Chromosome 10"/>
</dbReference>
<reference evidence="4" key="1">
    <citation type="submission" date="2025-08" db="UniProtKB">
        <authorList>
            <consortium name="RefSeq"/>
        </authorList>
    </citation>
    <scope>IDENTIFICATION</scope>
</reference>
<organism evidence="3 4">
    <name type="scientific">Dioscorea cayennensis subsp. rotundata</name>
    <name type="common">White Guinea yam</name>
    <name type="synonym">Dioscorea rotundata</name>
    <dbReference type="NCBI Taxonomy" id="55577"/>
    <lineage>
        <taxon>Eukaryota</taxon>
        <taxon>Viridiplantae</taxon>
        <taxon>Streptophyta</taxon>
        <taxon>Embryophyta</taxon>
        <taxon>Tracheophyta</taxon>
        <taxon>Spermatophyta</taxon>
        <taxon>Magnoliopsida</taxon>
        <taxon>Liliopsida</taxon>
        <taxon>Dioscoreales</taxon>
        <taxon>Dioscoreaceae</taxon>
        <taxon>Dioscorea</taxon>
    </lineage>
</organism>
<evidence type="ECO:0000313" key="3">
    <source>
        <dbReference type="Proteomes" id="UP001515500"/>
    </source>
</evidence>
<accession>A0AB40C3N4</accession>
<name>A0AB40C3N4_DIOCR</name>
<evidence type="ECO:0000259" key="2">
    <source>
        <dbReference type="Pfam" id="PF14577"/>
    </source>
</evidence>
<dbReference type="Pfam" id="PF14576">
    <property type="entry name" value="SEO_N"/>
    <property type="match status" value="1"/>
</dbReference>
<dbReference type="InterPro" id="IPR027942">
    <property type="entry name" value="SEO_N"/>
</dbReference>
<dbReference type="GO" id="GO:0010088">
    <property type="term" value="P:phloem development"/>
    <property type="evidence" value="ECO:0007669"/>
    <property type="project" value="InterPro"/>
</dbReference>
<dbReference type="InterPro" id="IPR027944">
    <property type="entry name" value="SEO_C"/>
</dbReference>
<sequence length="687" mass="77987">MDQRKIICLHGSSNINWIRELTKKMKAITNAGVQVELIYVGCKDMEITKDILSTIISENLSNYLPLLKIYFFWTRLECMKRSKLCLGYETEDDTFLNELSSLLSTSSADKGWLLVGAAKSKDILRLTGNQCLELLSLFDVWGEYANKFGILGAMRQALAPPIQAGCGNFAIIPHVEEITDDACVCKNLQWLNGEIYYVSQPKDTADQGEQQSLLSPLNSTAVTKPVTQQPTMELNRKENQLFLQSSNNPVMKQMAPQTKTDLIKTPLISSSDDSMALKPVAQQQKMQLIKGERHLFSSSDDSPILYIVEDILHQANPSLILTPQTQLEYVDETTHRAEVVSMLEALAYTVHRMSSEINYKCAIGGDGHATTLAVLQSLSNYTWDGKLVVALAAFALSYGEFWLTTQLHTVNPMAKSLAHLKQLPNILEHTDILKPRFDAINNLINAMLDVTKCIVEFRELPPEYIPHDAPEMAMALAHIPTAVYWTIRGVVACIAQIVGLIGLGHEYMTSTTEAWELSSLAHKVNNIHGHLIKQLNTCQQQIGERKHMEAYQTLVRLFETIHLDNIKILRALMYSKDDLPIIDGITKKRVSVDVLRRKIVMLFISDLDISHEELFVLIQIYNDTHQGRMERHYEIVWLPVVDRHVPWLQSREESFNRLASTMPWYSLVHPSLLDKAVVKYIREMWHF</sequence>